<keyword evidence="1" id="KW-0732">Signal</keyword>
<gene>
    <name evidence="2" type="ORF">DV711_05815</name>
</gene>
<dbReference type="EMBL" id="QQOH01000001">
    <property type="protein sequence ID" value="RDE25363.1"/>
    <property type="molecule type" value="Genomic_DNA"/>
</dbReference>
<feature type="signal peptide" evidence="1">
    <location>
        <begin position="1"/>
        <end position="29"/>
    </location>
</feature>
<evidence type="ECO:0000256" key="1">
    <source>
        <dbReference type="SAM" id="SignalP"/>
    </source>
</evidence>
<feature type="chain" id="PRO_5016745461" evidence="1">
    <location>
        <begin position="30"/>
        <end position="247"/>
    </location>
</feature>
<organism evidence="2 3">
    <name type="scientific">Motiliproteus coralliicola</name>
    <dbReference type="NCBI Taxonomy" id="2283196"/>
    <lineage>
        <taxon>Bacteria</taxon>
        <taxon>Pseudomonadati</taxon>
        <taxon>Pseudomonadota</taxon>
        <taxon>Gammaproteobacteria</taxon>
        <taxon>Oceanospirillales</taxon>
        <taxon>Oceanospirillaceae</taxon>
        <taxon>Motiliproteus</taxon>
    </lineage>
</organism>
<dbReference type="Gene3D" id="3.40.190.10">
    <property type="entry name" value="Periplasmic binding protein-like II"/>
    <property type="match status" value="2"/>
</dbReference>
<evidence type="ECO:0000313" key="2">
    <source>
        <dbReference type="EMBL" id="RDE25363.1"/>
    </source>
</evidence>
<protein>
    <submittedName>
        <fullName evidence="2">Amino acid ABC transporter</fullName>
    </submittedName>
</protein>
<evidence type="ECO:0000313" key="3">
    <source>
        <dbReference type="Proteomes" id="UP000253769"/>
    </source>
</evidence>
<comment type="caution">
    <text evidence="2">The sequence shown here is derived from an EMBL/GenBank/DDBJ whole genome shotgun (WGS) entry which is preliminary data.</text>
</comment>
<dbReference type="SUPFAM" id="SSF53850">
    <property type="entry name" value="Periplasmic binding protein-like II"/>
    <property type="match status" value="1"/>
</dbReference>
<proteinExistence type="predicted"/>
<dbReference type="AlphaFoldDB" id="A0A369WW75"/>
<accession>A0A369WW75</accession>
<name>A0A369WW75_9GAMM</name>
<keyword evidence="3" id="KW-1185">Reference proteome</keyword>
<dbReference type="OrthoDB" id="7240770at2"/>
<dbReference type="RefSeq" id="WP_114694943.1">
    <property type="nucleotide sequence ID" value="NZ_QQOH01000001.1"/>
</dbReference>
<dbReference type="Proteomes" id="UP000253769">
    <property type="component" value="Unassembled WGS sequence"/>
</dbReference>
<reference evidence="2 3" key="1">
    <citation type="submission" date="2018-07" db="EMBL/GenBank/DDBJ databases">
        <title>Motiliproteus coralliicola sp. nov., a bacterium isolated from Coral.</title>
        <authorList>
            <person name="Wang G."/>
        </authorList>
    </citation>
    <scope>NUCLEOTIDE SEQUENCE [LARGE SCALE GENOMIC DNA]</scope>
    <source>
        <strain evidence="2 3">C34</strain>
    </source>
</reference>
<sequence>MLSGSRLYLLSSLVITLCLVAVPLQQADAADPIEYAYPDQSVWTTFRDSNGVLKNPLLGLAKEIFNQANLDWYSTPYPAKRMFKRLKEGRSMFSMLVRASSLKECCLFSEKPITSTELRVYRRKDAPAINHYRELEGKRVVALLGYSYGKIGRYVRDNANRVILSEAARHDNAFKMLRQRRVDYVLDYAGPSEEMLEVISIPTIDYDVLTRLDVYLVLNKTYPDAQLLMQRLESIANSLDIEQILAQ</sequence>